<evidence type="ECO:0000313" key="1">
    <source>
        <dbReference type="EMBL" id="KAK9035011.1"/>
    </source>
</evidence>
<sequence>MNENQDKHVGLVHTHPKQVCLEGEPLVQIDKNPSLMEDPSLEPNGIPPERPLEALVQINVMLVREQHRSPVVVDYQNMAKKAKGDDERLEVKETNLLGRRTRLMLVALVPSLSRVMVAEREP</sequence>
<dbReference type="EMBL" id="JBBPBN010000006">
    <property type="protein sequence ID" value="KAK9035011.1"/>
    <property type="molecule type" value="Genomic_DNA"/>
</dbReference>
<organism evidence="1 2">
    <name type="scientific">Hibiscus sabdariffa</name>
    <name type="common">roselle</name>
    <dbReference type="NCBI Taxonomy" id="183260"/>
    <lineage>
        <taxon>Eukaryota</taxon>
        <taxon>Viridiplantae</taxon>
        <taxon>Streptophyta</taxon>
        <taxon>Embryophyta</taxon>
        <taxon>Tracheophyta</taxon>
        <taxon>Spermatophyta</taxon>
        <taxon>Magnoliopsida</taxon>
        <taxon>eudicotyledons</taxon>
        <taxon>Gunneridae</taxon>
        <taxon>Pentapetalae</taxon>
        <taxon>rosids</taxon>
        <taxon>malvids</taxon>
        <taxon>Malvales</taxon>
        <taxon>Malvaceae</taxon>
        <taxon>Malvoideae</taxon>
        <taxon>Hibiscus</taxon>
    </lineage>
</organism>
<proteinExistence type="predicted"/>
<accession>A0ABR2TBZ1</accession>
<keyword evidence="2" id="KW-1185">Reference proteome</keyword>
<dbReference type="Proteomes" id="UP001396334">
    <property type="component" value="Unassembled WGS sequence"/>
</dbReference>
<gene>
    <name evidence="1" type="ORF">V6N11_077062</name>
</gene>
<name>A0ABR2TBZ1_9ROSI</name>
<comment type="caution">
    <text evidence="1">The sequence shown here is derived from an EMBL/GenBank/DDBJ whole genome shotgun (WGS) entry which is preliminary data.</text>
</comment>
<reference evidence="1 2" key="1">
    <citation type="journal article" date="2024" name="G3 (Bethesda)">
        <title>Genome assembly of Hibiscus sabdariffa L. provides insights into metabolisms of medicinal natural products.</title>
        <authorList>
            <person name="Kim T."/>
        </authorList>
    </citation>
    <scope>NUCLEOTIDE SEQUENCE [LARGE SCALE GENOMIC DNA]</scope>
    <source>
        <strain evidence="1">TK-2024</strain>
        <tissue evidence="1">Old leaves</tissue>
    </source>
</reference>
<protein>
    <submittedName>
        <fullName evidence="1">Uncharacterized protein</fullName>
    </submittedName>
</protein>
<evidence type="ECO:0000313" key="2">
    <source>
        <dbReference type="Proteomes" id="UP001396334"/>
    </source>
</evidence>